<organism evidence="2 3">
    <name type="scientific">Luteipulveratus halotolerans</name>
    <dbReference type="NCBI Taxonomy" id="1631356"/>
    <lineage>
        <taxon>Bacteria</taxon>
        <taxon>Bacillati</taxon>
        <taxon>Actinomycetota</taxon>
        <taxon>Actinomycetes</taxon>
        <taxon>Micrococcales</taxon>
        <taxon>Dermacoccaceae</taxon>
        <taxon>Luteipulveratus</taxon>
    </lineage>
</organism>
<dbReference type="Proteomes" id="UP000037397">
    <property type="component" value="Unassembled WGS sequence"/>
</dbReference>
<comment type="caution">
    <text evidence="2">The sequence shown here is derived from an EMBL/GenBank/DDBJ whole genome shotgun (WGS) entry which is preliminary data.</text>
</comment>
<dbReference type="EMBL" id="LAIR01000002">
    <property type="protein sequence ID" value="KNX37335.1"/>
    <property type="molecule type" value="Genomic_DNA"/>
</dbReference>
<evidence type="ECO:0000259" key="1">
    <source>
        <dbReference type="Pfam" id="PF17775"/>
    </source>
</evidence>
<dbReference type="Gene3D" id="3.10.450.50">
    <property type="match status" value="1"/>
</dbReference>
<dbReference type="InterPro" id="IPR004027">
    <property type="entry name" value="SEC_C_motif"/>
</dbReference>
<protein>
    <submittedName>
        <fullName evidence="2">Zinc chelation protein SecC</fullName>
    </submittedName>
</protein>
<dbReference type="STRING" id="1631356.VV01_09530"/>
<dbReference type="SUPFAM" id="SSF54427">
    <property type="entry name" value="NTF2-like"/>
    <property type="match status" value="1"/>
</dbReference>
<evidence type="ECO:0000313" key="2">
    <source>
        <dbReference type="EMBL" id="KNX37335.1"/>
    </source>
</evidence>
<dbReference type="InterPro" id="IPR048469">
    <property type="entry name" value="YchJ-like_M"/>
</dbReference>
<proteinExistence type="predicted"/>
<dbReference type="SUPFAM" id="SSF103642">
    <property type="entry name" value="Sec-C motif"/>
    <property type="match status" value="1"/>
</dbReference>
<evidence type="ECO:0000313" key="3">
    <source>
        <dbReference type="Proteomes" id="UP000037397"/>
    </source>
</evidence>
<reference evidence="3" key="1">
    <citation type="submission" date="2015-03" db="EMBL/GenBank/DDBJ databases">
        <title>Luteipulveratus halotolerans sp. nov., a novel actinobacterium (Dermacoccaceae) from Sarawak, Malaysia.</title>
        <authorList>
            <person name="Juboi H."/>
            <person name="Basik A."/>
            <person name="Shamsul S.S."/>
            <person name="Arnold P."/>
            <person name="Schmitt E.K."/>
            <person name="Sanglier J.-J."/>
            <person name="Yeo T."/>
        </authorList>
    </citation>
    <scope>NUCLEOTIDE SEQUENCE [LARGE SCALE GENOMIC DNA]</scope>
    <source>
        <strain evidence="3">C296001</strain>
    </source>
</reference>
<dbReference type="Pfam" id="PF17775">
    <property type="entry name" value="YchJ_M-like"/>
    <property type="match status" value="1"/>
</dbReference>
<gene>
    <name evidence="2" type="ORF">VV01_09530</name>
</gene>
<accession>A0A0L6CI81</accession>
<dbReference type="RefSeq" id="WP_050669681.1">
    <property type="nucleotide sequence ID" value="NZ_LAIR01000002.1"/>
</dbReference>
<dbReference type="InterPro" id="IPR032710">
    <property type="entry name" value="NTF2-like_dom_sf"/>
</dbReference>
<name>A0A0L6CI81_9MICO</name>
<dbReference type="Pfam" id="PF02810">
    <property type="entry name" value="SEC-C"/>
    <property type="match status" value="1"/>
</dbReference>
<sequence>MSTHASDDEPCPCDSGRAYDDCCGPLLTTERLAVTAEELMRSRYTAYVFGNREHLWRTWHPRTRPAQVTLDPETRWTGLRVDEVVGGGADDDEGVVEFTALHVGGQLHERSTFARRGGRWFYLDAE</sequence>
<dbReference type="OrthoDB" id="21421at2"/>
<dbReference type="AlphaFoldDB" id="A0A0L6CI81"/>
<keyword evidence="3" id="KW-1185">Reference proteome</keyword>
<feature type="domain" description="YchJ-like middle NTF2-like" evidence="1">
    <location>
        <begin position="35"/>
        <end position="125"/>
    </location>
</feature>
<dbReference type="PATRIC" id="fig|1631356.3.peg.1856"/>